<protein>
    <submittedName>
        <fullName evidence="14">Methyl-accepting chemotaxis protein</fullName>
    </submittedName>
</protein>
<dbReference type="SUPFAM" id="SSF103190">
    <property type="entry name" value="Sensory domain-like"/>
    <property type="match status" value="1"/>
</dbReference>
<dbReference type="InterPro" id="IPR029151">
    <property type="entry name" value="Sensor-like_sf"/>
</dbReference>
<feature type="transmembrane region" description="Helical" evidence="11">
    <location>
        <begin position="287"/>
        <end position="310"/>
    </location>
</feature>
<dbReference type="Gene3D" id="3.30.450.20">
    <property type="entry name" value="PAS domain"/>
    <property type="match status" value="1"/>
</dbReference>
<evidence type="ECO:0000256" key="4">
    <source>
        <dbReference type="ARBA" id="ARBA00022692"/>
    </source>
</evidence>
<reference evidence="14 15" key="1">
    <citation type="submission" date="2018-12" db="EMBL/GenBank/DDBJ databases">
        <title>three novel Halomonas strain isolated from plants.</title>
        <authorList>
            <person name="Sun C."/>
        </authorList>
    </citation>
    <scope>NUCLEOTIDE SEQUENCE [LARGE SCALE GENOMIC DNA]</scope>
    <source>
        <strain evidence="14 15">RC</strain>
    </source>
</reference>
<dbReference type="PROSITE" id="PS50885">
    <property type="entry name" value="HAMP"/>
    <property type="match status" value="1"/>
</dbReference>
<keyword evidence="6 11" id="KW-0472">Membrane</keyword>
<dbReference type="InterPro" id="IPR003660">
    <property type="entry name" value="HAMP_dom"/>
</dbReference>
<evidence type="ECO:0000313" key="14">
    <source>
        <dbReference type="EMBL" id="RUR48845.1"/>
    </source>
</evidence>
<evidence type="ECO:0000256" key="6">
    <source>
        <dbReference type="ARBA" id="ARBA00023136"/>
    </source>
</evidence>
<dbReference type="GO" id="GO:0005886">
    <property type="term" value="C:plasma membrane"/>
    <property type="evidence" value="ECO:0007669"/>
    <property type="project" value="UniProtKB-SubCell"/>
</dbReference>
<keyword evidence="7 9" id="KW-0807">Transducer</keyword>
<dbReference type="CDD" id="cd06225">
    <property type="entry name" value="HAMP"/>
    <property type="match status" value="1"/>
</dbReference>
<name>A0A433LG99_9GAMM</name>
<dbReference type="PANTHER" id="PTHR43531">
    <property type="entry name" value="PROTEIN ICFG"/>
    <property type="match status" value="1"/>
</dbReference>
<dbReference type="InterPro" id="IPR004089">
    <property type="entry name" value="MCPsignal_dom"/>
</dbReference>
<evidence type="ECO:0000256" key="10">
    <source>
        <dbReference type="SAM" id="MobiDB-lite"/>
    </source>
</evidence>
<keyword evidence="5 11" id="KW-1133">Transmembrane helix</keyword>
<dbReference type="GO" id="GO:0007165">
    <property type="term" value="P:signal transduction"/>
    <property type="evidence" value="ECO:0007669"/>
    <property type="project" value="UniProtKB-KW"/>
</dbReference>
<sequence>MKNLTIAQKLLFCISLSMLLIVGGATVVQYRLFSDLVTERVTAEELPATLESIRNDIDATLTGPITTAQSLAHNPYLHSWLSEGEVEEGTSRAVSYLQTIQNRTGASSVFYISAQSGNYYTANGIARSISREKDQWFYDLVDATDGDAYRLVINSEDGHVQVFINHVVEIDGQRLGVAGVGYSLDTMAEMIRNYRLGKSGSVFLASLDGTIRVHPEGAALAGEPISALPGWGTITTELLGAEGYRYAMARDAQGAKQLVAAIEVPGTEWAVFAQIPHAELFADLNRAVLLVVLIVALILVASLSVIALLLKALFRPIRRTAHAMREIAEGDGDLTLRLPIDSRDEIGELATQFNAFVARMQETLREVRTSTTSVYRAAGDIAQGSEELASRTDQAAANLQETSASMEEITSTVNQSADSAQQANQLVQSTTKVARDGEASMAQVERTMVDISQSADKISDIISMIDSIAFQTNILALNASVEAARAGEHGRGFAVVAQEVRILASRSSDASSEIRRLIDTSAAHTHAGADLVRKTGETMREIVASVSRVTDVIGEISAAAKEQSSGIGQVNTAVSEMDTMTQQNAMMVQQTSCAAGDMRNHAERLNELISSFVLGGETTQSQSPSSPRSSARPAMASQSLSGRTTEARRRTQPEGEAWESF</sequence>
<dbReference type="SMART" id="SM00283">
    <property type="entry name" value="MA"/>
    <property type="match status" value="1"/>
</dbReference>
<evidence type="ECO:0000256" key="9">
    <source>
        <dbReference type="PROSITE-ProRule" id="PRU00284"/>
    </source>
</evidence>
<comment type="similarity">
    <text evidence="8">Belongs to the methyl-accepting chemotaxis (MCP) protein family.</text>
</comment>
<dbReference type="PROSITE" id="PS50111">
    <property type="entry name" value="CHEMOTAXIS_TRANSDUC_2"/>
    <property type="match status" value="1"/>
</dbReference>
<dbReference type="AlphaFoldDB" id="A0A433LG99"/>
<dbReference type="InterPro" id="IPR033479">
    <property type="entry name" value="dCache_1"/>
</dbReference>
<keyword evidence="15" id="KW-1185">Reference proteome</keyword>
<comment type="caution">
    <text evidence="14">The sequence shown here is derived from an EMBL/GenBank/DDBJ whole genome shotgun (WGS) entry which is preliminary data.</text>
</comment>
<feature type="compositionally biased region" description="Low complexity" evidence="10">
    <location>
        <begin position="620"/>
        <end position="639"/>
    </location>
</feature>
<evidence type="ECO:0000256" key="1">
    <source>
        <dbReference type="ARBA" id="ARBA00004651"/>
    </source>
</evidence>
<evidence type="ECO:0000256" key="2">
    <source>
        <dbReference type="ARBA" id="ARBA00022475"/>
    </source>
</evidence>
<dbReference type="Pfam" id="PF02743">
    <property type="entry name" value="dCache_1"/>
    <property type="match status" value="1"/>
</dbReference>
<dbReference type="Proteomes" id="UP000286912">
    <property type="component" value="Unassembled WGS sequence"/>
</dbReference>
<evidence type="ECO:0000259" key="13">
    <source>
        <dbReference type="PROSITE" id="PS50885"/>
    </source>
</evidence>
<evidence type="ECO:0000256" key="5">
    <source>
        <dbReference type="ARBA" id="ARBA00022989"/>
    </source>
</evidence>
<dbReference type="SMART" id="SM00304">
    <property type="entry name" value="HAMP"/>
    <property type="match status" value="1"/>
</dbReference>
<accession>A0A433LG99</accession>
<proteinExistence type="inferred from homology"/>
<dbReference type="EMBL" id="RZHD01000003">
    <property type="protein sequence ID" value="RUR48845.1"/>
    <property type="molecule type" value="Genomic_DNA"/>
</dbReference>
<dbReference type="GO" id="GO:0006935">
    <property type="term" value="P:chemotaxis"/>
    <property type="evidence" value="ECO:0007669"/>
    <property type="project" value="InterPro"/>
</dbReference>
<gene>
    <name evidence="14" type="ORF">ELY37_03075</name>
</gene>
<dbReference type="CDD" id="cd11386">
    <property type="entry name" value="MCP_signal"/>
    <property type="match status" value="1"/>
</dbReference>
<feature type="domain" description="Methyl-accepting transducer" evidence="12">
    <location>
        <begin position="370"/>
        <end position="599"/>
    </location>
</feature>
<dbReference type="SUPFAM" id="SSF58104">
    <property type="entry name" value="Methyl-accepting chemotaxis protein (MCP) signaling domain"/>
    <property type="match status" value="1"/>
</dbReference>
<dbReference type="Pfam" id="PF00015">
    <property type="entry name" value="MCPsignal"/>
    <property type="match status" value="1"/>
</dbReference>
<dbReference type="RefSeq" id="WP_126951222.1">
    <property type="nucleotide sequence ID" value="NZ_RZHD01000003.1"/>
</dbReference>
<dbReference type="Gene3D" id="1.10.287.950">
    <property type="entry name" value="Methyl-accepting chemotaxis protein"/>
    <property type="match status" value="1"/>
</dbReference>
<dbReference type="PANTHER" id="PTHR43531:SF14">
    <property type="entry name" value="METHYL-ACCEPTING CHEMOTAXIS PROTEIN I-RELATED"/>
    <property type="match status" value="1"/>
</dbReference>
<feature type="domain" description="HAMP" evidence="13">
    <location>
        <begin position="311"/>
        <end position="365"/>
    </location>
</feature>
<evidence type="ECO:0000313" key="15">
    <source>
        <dbReference type="Proteomes" id="UP000286912"/>
    </source>
</evidence>
<dbReference type="FunFam" id="1.10.287.950:FF:000001">
    <property type="entry name" value="Methyl-accepting chemotaxis sensory transducer"/>
    <property type="match status" value="1"/>
</dbReference>
<organism evidence="14 15">
    <name type="scientific">Vreelandella populi</name>
    <dbReference type="NCBI Taxonomy" id="2498858"/>
    <lineage>
        <taxon>Bacteria</taxon>
        <taxon>Pseudomonadati</taxon>
        <taxon>Pseudomonadota</taxon>
        <taxon>Gammaproteobacteria</taxon>
        <taxon>Oceanospirillales</taxon>
        <taxon>Halomonadaceae</taxon>
        <taxon>Vreelandella</taxon>
    </lineage>
</organism>
<keyword evidence="4 11" id="KW-0812">Transmembrane</keyword>
<keyword evidence="3" id="KW-0488">Methylation</keyword>
<evidence type="ECO:0000256" key="11">
    <source>
        <dbReference type="SAM" id="Phobius"/>
    </source>
</evidence>
<evidence type="ECO:0000256" key="3">
    <source>
        <dbReference type="ARBA" id="ARBA00022481"/>
    </source>
</evidence>
<dbReference type="PRINTS" id="PR00260">
    <property type="entry name" value="CHEMTRNSDUCR"/>
</dbReference>
<comment type="subcellular location">
    <subcellularLocation>
        <location evidence="1">Cell membrane</location>
        <topology evidence="1">Multi-pass membrane protein</topology>
    </subcellularLocation>
</comment>
<dbReference type="InterPro" id="IPR051310">
    <property type="entry name" value="MCP_chemotaxis"/>
</dbReference>
<feature type="region of interest" description="Disordered" evidence="10">
    <location>
        <begin position="617"/>
        <end position="661"/>
    </location>
</feature>
<keyword evidence="2" id="KW-1003">Cell membrane</keyword>
<evidence type="ECO:0000256" key="7">
    <source>
        <dbReference type="ARBA" id="ARBA00023224"/>
    </source>
</evidence>
<evidence type="ECO:0000259" key="12">
    <source>
        <dbReference type="PROSITE" id="PS50111"/>
    </source>
</evidence>
<dbReference type="Pfam" id="PF00672">
    <property type="entry name" value="HAMP"/>
    <property type="match status" value="1"/>
</dbReference>
<dbReference type="OrthoDB" id="2489132at2"/>
<dbReference type="CDD" id="cd18774">
    <property type="entry name" value="PDC2_HK_sensor"/>
    <property type="match status" value="1"/>
</dbReference>
<dbReference type="InterPro" id="IPR004090">
    <property type="entry name" value="Chemotax_Me-accpt_rcpt"/>
</dbReference>
<evidence type="ECO:0000256" key="8">
    <source>
        <dbReference type="ARBA" id="ARBA00029447"/>
    </source>
</evidence>
<dbReference type="GO" id="GO:0004888">
    <property type="term" value="F:transmembrane signaling receptor activity"/>
    <property type="evidence" value="ECO:0007669"/>
    <property type="project" value="InterPro"/>
</dbReference>